<feature type="compositionally biased region" description="Low complexity" evidence="1">
    <location>
        <begin position="817"/>
        <end position="870"/>
    </location>
</feature>
<name>A0A7K1LF30_9MICC</name>
<organism evidence="4 5">
    <name type="scientific">Rothia koreensis</name>
    <dbReference type="NCBI Taxonomy" id="592378"/>
    <lineage>
        <taxon>Bacteria</taxon>
        <taxon>Bacillati</taxon>
        <taxon>Actinomycetota</taxon>
        <taxon>Actinomycetes</taxon>
        <taxon>Micrococcales</taxon>
        <taxon>Micrococcaceae</taxon>
        <taxon>Rothia</taxon>
    </lineage>
</organism>
<dbReference type="GO" id="GO:0000993">
    <property type="term" value="F:RNA polymerase II complex binding"/>
    <property type="evidence" value="ECO:0007669"/>
    <property type="project" value="TreeGrafter"/>
</dbReference>
<dbReference type="InterPro" id="IPR015943">
    <property type="entry name" value="WD40/YVTN_repeat-like_dom_sf"/>
</dbReference>
<feature type="compositionally biased region" description="Low complexity" evidence="1">
    <location>
        <begin position="760"/>
        <end position="772"/>
    </location>
</feature>
<dbReference type="PANTHER" id="PTHR12460:SF0">
    <property type="entry name" value="CID DOMAIN-CONTAINING PROTEIN-RELATED"/>
    <property type="match status" value="1"/>
</dbReference>
<feature type="compositionally biased region" description="Gly residues" evidence="1">
    <location>
        <begin position="721"/>
        <end position="739"/>
    </location>
</feature>
<feature type="compositionally biased region" description="Pro residues" evidence="1">
    <location>
        <begin position="632"/>
        <end position="647"/>
    </location>
</feature>
<sequence>MFSYNNFRPRGFKVWATVSAATALTFAGTLTAAQADGAMSPAAPAHGSASATCEYRSFDVRAEQTQGLPGQYQLAYSKKNDALWATGTVLGGASTTATLAKIDPQTMKVEKTVALDTVPYVPKHATEPAGVQLKGAFGIDVDDANNTVWVTNTVANEVTVYDQATLKEVFSTSKLSQDERAKIDFAHPREVRVADGKAFVGVRGSVLVFDTKTYAFLQKITVADVEDKTTAVMNMWVDESEGRAYFPVRMRDEVKIYDLKDLSQPLQVVKLHKQDPGANLYASDVVVDHSLNEIYVSSQGDKGKNSGVGVYDKTTGEFKAWIDLGGRALSLDADEDNDVVYLTDFDGKSTDKGVYVIDGRTHTVAASVAKNSSDAPFGVNDVVVTPKGVFAVDKGGAYKNAEVPFTIDYRTGKFTTASTSVKGVQNKASEGAPADWQPAEPTPINADTLVKLTASPTGTVKGQTKTVTGSEANVKTVESRQDAEAKVTGATVVSEGQAIKVSGTGWKYPKGAEGSTIAVKYDRGKVSINGDAVIGTVEADAEGNWSIELPYPTADNSTVKDASWGPGTSHTLSFLSGSIKEGDTSRGANLDITIAQPTCGAPETMHVTPTNRDFQGYGTLVDSKVGEMAPAPADPVKPEPMPAPSPSEPVKQEPMPNPSPSEPVKQEPMPNPSPSEPVKQEPMPAPASSTDGDSKGSGAGNTEQDPGKRASEAGGQAQGQPGAGQQGAGQQGPQAGGQGQTQVQQDPGQKTPEAGGQGQTQGQQGSTTKSTGAAPGETGDGASTKEGGSSAATGDPASAGDDGQKAPENNAPENSGDHGNAGAAASGNTMNNNGGASGTSGSPSQSGTNGSGTASQTSTPSNNSAPAAQSSLAHTGAGKLMWVAGLGAAALATGVAVVALRRKKAH</sequence>
<dbReference type="SUPFAM" id="SSF75011">
    <property type="entry name" value="3-carboxy-cis,cis-mucoante lactonizing enzyme"/>
    <property type="match status" value="1"/>
</dbReference>
<dbReference type="PANTHER" id="PTHR12460">
    <property type="entry name" value="CYCLIN-DEPENDENT KINASE INHIBITOR-RELATED PROTEIN"/>
    <property type="match status" value="1"/>
</dbReference>
<dbReference type="CDD" id="cd22541">
    <property type="entry name" value="SP5_N"/>
    <property type="match status" value="1"/>
</dbReference>
<evidence type="ECO:0008006" key="6">
    <source>
        <dbReference type="Google" id="ProtNLM"/>
    </source>
</evidence>
<feature type="compositionally biased region" description="Low complexity" evidence="1">
    <location>
        <begin position="740"/>
        <end position="749"/>
    </location>
</feature>
<comment type="caution">
    <text evidence="4">The sequence shown here is derived from an EMBL/GenBank/DDBJ whole genome shotgun (WGS) entry which is preliminary data.</text>
</comment>
<accession>A0A7K1LF30</accession>
<evidence type="ECO:0000256" key="2">
    <source>
        <dbReference type="SAM" id="Phobius"/>
    </source>
</evidence>
<dbReference type="EMBL" id="WOGT01000001">
    <property type="protein sequence ID" value="MUN53795.1"/>
    <property type="molecule type" value="Genomic_DNA"/>
</dbReference>
<evidence type="ECO:0000313" key="4">
    <source>
        <dbReference type="EMBL" id="MUN53795.1"/>
    </source>
</evidence>
<proteinExistence type="predicted"/>
<keyword evidence="3" id="KW-0732">Signal</keyword>
<keyword evidence="2" id="KW-0472">Membrane</keyword>
<dbReference type="Proteomes" id="UP000462152">
    <property type="component" value="Unassembled WGS sequence"/>
</dbReference>
<dbReference type="AlphaFoldDB" id="A0A7K1LF30"/>
<evidence type="ECO:0000313" key="5">
    <source>
        <dbReference type="Proteomes" id="UP000462152"/>
    </source>
</evidence>
<dbReference type="Gene3D" id="2.130.10.10">
    <property type="entry name" value="YVTN repeat-like/Quinoprotein amine dehydrogenase"/>
    <property type="match status" value="1"/>
</dbReference>
<dbReference type="GO" id="GO:0031124">
    <property type="term" value="P:mRNA 3'-end processing"/>
    <property type="evidence" value="ECO:0007669"/>
    <property type="project" value="TreeGrafter"/>
</dbReference>
<reference evidence="4 5" key="1">
    <citation type="submission" date="2019-12" db="EMBL/GenBank/DDBJ databases">
        <authorList>
            <person name="Li J."/>
            <person name="Shi Y."/>
            <person name="Xu G."/>
            <person name="Xiao D."/>
            <person name="Ran X."/>
        </authorList>
    </citation>
    <scope>NUCLEOTIDE SEQUENCE [LARGE SCALE GENOMIC DNA]</scope>
    <source>
        <strain evidence="4 5">JCM 15915</strain>
    </source>
</reference>
<feature type="region of interest" description="Disordered" evidence="1">
    <location>
        <begin position="627"/>
        <end position="870"/>
    </location>
</feature>
<dbReference type="OrthoDB" id="4876573at2"/>
<gene>
    <name evidence="4" type="ORF">GMA10_00895</name>
</gene>
<feature type="transmembrane region" description="Helical" evidence="2">
    <location>
        <begin position="880"/>
        <end position="900"/>
    </location>
</feature>
<feature type="chain" id="PRO_5038546260" description="LPXTG cell wall anchor domain-containing protein" evidence="3">
    <location>
        <begin position="33"/>
        <end position="906"/>
    </location>
</feature>
<keyword evidence="5" id="KW-1185">Reference proteome</keyword>
<dbReference type="RefSeq" id="WP_129313908.1">
    <property type="nucleotide sequence ID" value="NZ_NOIQ01000001.1"/>
</dbReference>
<keyword evidence="2" id="KW-1133">Transmembrane helix</keyword>
<evidence type="ECO:0000256" key="3">
    <source>
        <dbReference type="SAM" id="SignalP"/>
    </source>
</evidence>
<keyword evidence="2" id="KW-0812">Transmembrane</keyword>
<evidence type="ECO:0000256" key="1">
    <source>
        <dbReference type="SAM" id="MobiDB-lite"/>
    </source>
</evidence>
<feature type="signal peptide" evidence="3">
    <location>
        <begin position="1"/>
        <end position="32"/>
    </location>
</feature>
<protein>
    <recommendedName>
        <fullName evidence="6">LPXTG cell wall anchor domain-containing protein</fullName>
    </recommendedName>
</protein>